<dbReference type="AlphaFoldDB" id="A0AB73IMU4"/>
<comment type="caution">
    <text evidence="1">The sequence shown here is derived from an EMBL/GenBank/DDBJ whole genome shotgun (WGS) entry which is preliminary data.</text>
</comment>
<gene>
    <name evidence="1" type="ORF">J2793_006171</name>
</gene>
<name>A0AB73IMU4_9BURK</name>
<evidence type="ECO:0000313" key="2">
    <source>
        <dbReference type="Proteomes" id="UP001229486"/>
    </source>
</evidence>
<sequence>MFGLYPAGTRWVRHFSAARTPREIQKALTVHAGFSAGIFHQPFGENRGAVIAQKGRLLVLAERIDSASADLALVPDVQMQNLLWSFQSGYANQWGSRELRVLTGCDNWDALLRQASADYAQACDLVEEAVSGALEAKAAEQLAAEQLAAERAAAAQASAASHSAADPVVGTMYANDDDVPWLPSDYLFDAPHPEVASCAH</sequence>
<organism evidence="1 2">
    <name type="scientific">Paraburkholderia caledonica</name>
    <dbReference type="NCBI Taxonomy" id="134536"/>
    <lineage>
        <taxon>Bacteria</taxon>
        <taxon>Pseudomonadati</taxon>
        <taxon>Pseudomonadota</taxon>
        <taxon>Betaproteobacteria</taxon>
        <taxon>Burkholderiales</taxon>
        <taxon>Burkholderiaceae</taxon>
        <taxon>Paraburkholderia</taxon>
    </lineage>
</organism>
<protein>
    <submittedName>
        <fullName evidence="1">Uncharacterized protein</fullName>
    </submittedName>
</protein>
<dbReference type="EMBL" id="JAURTK010000012">
    <property type="protein sequence ID" value="MDP9650697.1"/>
    <property type="molecule type" value="Genomic_DNA"/>
</dbReference>
<accession>A0AB73IMU4</accession>
<evidence type="ECO:0000313" key="1">
    <source>
        <dbReference type="EMBL" id="MDP9650697.1"/>
    </source>
</evidence>
<proteinExistence type="predicted"/>
<dbReference type="RefSeq" id="WP_392395513.1">
    <property type="nucleotide sequence ID" value="NZ_JAURTK010000012.1"/>
</dbReference>
<dbReference type="Proteomes" id="UP001229486">
    <property type="component" value="Unassembled WGS sequence"/>
</dbReference>
<reference evidence="1" key="1">
    <citation type="submission" date="2023-07" db="EMBL/GenBank/DDBJ databases">
        <title>Sorghum-associated microbial communities from plants grown in Nebraska, USA.</title>
        <authorList>
            <person name="Schachtman D."/>
        </authorList>
    </citation>
    <scope>NUCLEOTIDE SEQUENCE</scope>
    <source>
        <strain evidence="1">DS1061</strain>
    </source>
</reference>